<feature type="domain" description="Fe/B12 periplasmic-binding" evidence="5">
    <location>
        <begin position="64"/>
        <end position="320"/>
    </location>
</feature>
<dbReference type="Proteomes" id="UP000189761">
    <property type="component" value="Unassembled WGS sequence"/>
</dbReference>
<dbReference type="Pfam" id="PF01497">
    <property type="entry name" value="Peripla_BP_2"/>
    <property type="match status" value="1"/>
</dbReference>
<dbReference type="CDD" id="cd01143">
    <property type="entry name" value="YvrC"/>
    <property type="match status" value="1"/>
</dbReference>
<feature type="chain" id="PRO_5039301611" evidence="4">
    <location>
        <begin position="19"/>
        <end position="322"/>
    </location>
</feature>
<dbReference type="AlphaFoldDB" id="A0A8E2LF26"/>
<evidence type="ECO:0000313" key="7">
    <source>
        <dbReference type="Proteomes" id="UP000189761"/>
    </source>
</evidence>
<dbReference type="FunFam" id="3.40.50.1980:FF:000035">
    <property type="entry name" value="Iron ABC transporter substrate-binding protein"/>
    <property type="match status" value="1"/>
</dbReference>
<dbReference type="PROSITE" id="PS51257">
    <property type="entry name" value="PROKAR_LIPOPROTEIN"/>
    <property type="match status" value="1"/>
</dbReference>
<dbReference type="EMBL" id="MTLA01000165">
    <property type="protein sequence ID" value="OOP67759.1"/>
    <property type="molecule type" value="Genomic_DNA"/>
</dbReference>
<comment type="caution">
    <text evidence="6">The sequence shown here is derived from an EMBL/GenBank/DDBJ whole genome shotgun (WGS) entry which is preliminary data.</text>
</comment>
<reference evidence="6 7" key="1">
    <citation type="submission" date="2017-01" db="EMBL/GenBank/DDBJ databases">
        <title>Draft genome sequence of Bacillus oleronius.</title>
        <authorList>
            <person name="Allam M."/>
        </authorList>
    </citation>
    <scope>NUCLEOTIDE SEQUENCE [LARGE SCALE GENOMIC DNA]</scope>
    <source>
        <strain evidence="6 7">DSM 9356</strain>
    </source>
</reference>
<sequence length="322" mass="35477">MKKLLRFIPIFLLIFILAACGTQQDSEKKVSDNKQETKQQEQAFPVTITDGTDKEITIDKKPEKIVSLLPSNTETAFALGLDKEIVGVSDFDNYPEQAQSKEKVGGQEFNVEKIISLKPDIVLADASQAHNSKDGLKQLEDSGIKVIAVNNASSFADTYKTIEMIGAATGTKEKADEIVDGMKAKVEEIKEKAAGISKEEQPNVWMEISAPPDIYTAGSGTFMNEMLEMLGAKNIAAAEEGWPKYSEEAAVKANPDVMIITYGYYVKDAVEQAYSRKGWEEVSAIKNKRVYSVDSDKVSRPGPRLVEGLEEMAKAIYPDTFK</sequence>
<feature type="signal peptide" evidence="4">
    <location>
        <begin position="1"/>
        <end position="18"/>
    </location>
</feature>
<evidence type="ECO:0000256" key="2">
    <source>
        <dbReference type="ARBA" id="ARBA00022729"/>
    </source>
</evidence>
<evidence type="ECO:0000256" key="3">
    <source>
        <dbReference type="SAM" id="Coils"/>
    </source>
</evidence>
<protein>
    <submittedName>
        <fullName evidence="6">ABC transporter substrate-binding protein</fullName>
    </submittedName>
</protein>
<proteinExistence type="inferred from homology"/>
<organism evidence="6 7">
    <name type="scientific">Heyndrickxia oleronia</name>
    <dbReference type="NCBI Taxonomy" id="38875"/>
    <lineage>
        <taxon>Bacteria</taxon>
        <taxon>Bacillati</taxon>
        <taxon>Bacillota</taxon>
        <taxon>Bacilli</taxon>
        <taxon>Bacillales</taxon>
        <taxon>Bacillaceae</taxon>
        <taxon>Heyndrickxia</taxon>
    </lineage>
</organism>
<dbReference type="Gene3D" id="3.40.50.1980">
    <property type="entry name" value="Nitrogenase molybdenum iron protein domain"/>
    <property type="match status" value="2"/>
</dbReference>
<evidence type="ECO:0000313" key="6">
    <source>
        <dbReference type="EMBL" id="OOP67759.1"/>
    </source>
</evidence>
<evidence type="ECO:0000256" key="1">
    <source>
        <dbReference type="ARBA" id="ARBA00008814"/>
    </source>
</evidence>
<feature type="coiled-coil region" evidence="3">
    <location>
        <begin position="172"/>
        <end position="199"/>
    </location>
</feature>
<dbReference type="NCBIfam" id="NF038402">
    <property type="entry name" value="TroA_like"/>
    <property type="match status" value="1"/>
</dbReference>
<dbReference type="SUPFAM" id="SSF53807">
    <property type="entry name" value="Helical backbone' metal receptor"/>
    <property type="match status" value="1"/>
</dbReference>
<evidence type="ECO:0000256" key="4">
    <source>
        <dbReference type="SAM" id="SignalP"/>
    </source>
</evidence>
<name>A0A8E2LF26_9BACI</name>
<gene>
    <name evidence="6" type="ORF">BWZ43_14125</name>
</gene>
<dbReference type="PROSITE" id="PS50983">
    <property type="entry name" value="FE_B12_PBP"/>
    <property type="match status" value="1"/>
</dbReference>
<dbReference type="RefSeq" id="WP_078110474.1">
    <property type="nucleotide sequence ID" value="NZ_CP065424.1"/>
</dbReference>
<dbReference type="PANTHER" id="PTHR30535">
    <property type="entry name" value="VITAMIN B12-BINDING PROTEIN"/>
    <property type="match status" value="1"/>
</dbReference>
<dbReference type="PANTHER" id="PTHR30535:SF34">
    <property type="entry name" value="MOLYBDATE-BINDING PROTEIN MOLA"/>
    <property type="match status" value="1"/>
</dbReference>
<evidence type="ECO:0000259" key="5">
    <source>
        <dbReference type="PROSITE" id="PS50983"/>
    </source>
</evidence>
<dbReference type="GO" id="GO:0071281">
    <property type="term" value="P:cellular response to iron ion"/>
    <property type="evidence" value="ECO:0007669"/>
    <property type="project" value="TreeGrafter"/>
</dbReference>
<comment type="similarity">
    <text evidence="1">Belongs to the bacterial solute-binding protein 8 family.</text>
</comment>
<dbReference type="InterPro" id="IPR054828">
    <property type="entry name" value="Vit_B12_bind_prot"/>
</dbReference>
<accession>A0A8E2LF26</accession>
<keyword evidence="2 4" id="KW-0732">Signal</keyword>
<dbReference type="InterPro" id="IPR002491">
    <property type="entry name" value="ABC_transptr_periplasmic_BD"/>
</dbReference>
<dbReference type="InterPro" id="IPR050902">
    <property type="entry name" value="ABC_Transporter_SBP"/>
</dbReference>
<keyword evidence="3" id="KW-0175">Coiled coil</keyword>
<keyword evidence="7" id="KW-1185">Reference proteome</keyword>